<sequence length="818" mass="89956">MGFNIPRSLTKGKSSSSTIASSRSSSSSKKSAASSPPKSSDELLDMYSDYMLEGWPTPSANSEPLQDDDYQTVTLITPQAANGYDIIASPSVEEFMADYKVDDFGAAERMMENTRGGLSEIDMYGANVETRRAGGASGKKQRAGKVSASPGADAEIIFDVEDSGFCANEDEADAAPVVTLDMDGVADQFRRMGVSFRDVTDEPTSKSFLGQRSPSPQMECFGEQFAVEELGLFVTLAGDGSSTGSDCSSTRFDSDCEEVCEADLLCFETEEMEEMEVQDADGTVKVEMGEVEAAVQALLGPKKVEEESWEHINLHDVDEKKPFLPGNEHLSNLVARPTFITYDREIDSSSSGNKNDSDTNLPGEHFEIADDGEKSDTSHEMQPTPPTVFEALDECADADMFSEADSDKSEADWINSARGVTIFDADTQQEVKYTALNELTTVVDSELLPRIHRAEDDDFLADKASIREINEPIDECYEDSADEWSSISLEDPRNDEDLTYWPMELNPATQNSRPHLWVETDLTTVTEQSDSKKSATNRSPASSNGSLDFEDDRGFIKPLSERRLGFLDDEFSPVREDHRLKISNSLDSKSSTKSLKELVADKSEVSGDQIHEVIVEAMKEFTSDYIGHLREGDFAHMSSVCENIIEDWEINSDNPSGIPEKTLGDFANLVLDAHACLRPVSDKSQAKSLDALDHIAARIQKSIALVEPKLLHVDRTPLIANKLWNAAFDCMEQIEDANDELSQGDALYAGGFAATNRLIWCDFVSHMHGAFAPAEAGAEAQTEPSVMLSVDSFVNDGLHWWAMKVRQRSLRVRCGRGV</sequence>
<organism evidence="2 3">
    <name type="scientific">Massariosphaeria phaeospora</name>
    <dbReference type="NCBI Taxonomy" id="100035"/>
    <lineage>
        <taxon>Eukaryota</taxon>
        <taxon>Fungi</taxon>
        <taxon>Dikarya</taxon>
        <taxon>Ascomycota</taxon>
        <taxon>Pezizomycotina</taxon>
        <taxon>Dothideomycetes</taxon>
        <taxon>Pleosporomycetidae</taxon>
        <taxon>Pleosporales</taxon>
        <taxon>Pleosporales incertae sedis</taxon>
        <taxon>Massariosphaeria</taxon>
    </lineage>
</organism>
<dbReference type="OrthoDB" id="3789648at2759"/>
<feature type="compositionally biased region" description="Basic and acidic residues" evidence="1">
    <location>
        <begin position="364"/>
        <end position="379"/>
    </location>
</feature>
<feature type="region of interest" description="Disordered" evidence="1">
    <location>
        <begin position="345"/>
        <end position="382"/>
    </location>
</feature>
<evidence type="ECO:0000313" key="3">
    <source>
        <dbReference type="Proteomes" id="UP000481861"/>
    </source>
</evidence>
<feature type="region of interest" description="Disordered" evidence="1">
    <location>
        <begin position="524"/>
        <end position="550"/>
    </location>
</feature>
<dbReference type="EMBL" id="JAADJZ010000018">
    <property type="protein sequence ID" value="KAF2868635.1"/>
    <property type="molecule type" value="Genomic_DNA"/>
</dbReference>
<reference evidence="2 3" key="1">
    <citation type="submission" date="2020-01" db="EMBL/GenBank/DDBJ databases">
        <authorList>
            <consortium name="DOE Joint Genome Institute"/>
            <person name="Haridas S."/>
            <person name="Albert R."/>
            <person name="Binder M."/>
            <person name="Bloem J."/>
            <person name="Labutti K."/>
            <person name="Salamov A."/>
            <person name="Andreopoulos B."/>
            <person name="Baker S.E."/>
            <person name="Barry K."/>
            <person name="Bills G."/>
            <person name="Bluhm B.H."/>
            <person name="Cannon C."/>
            <person name="Castanera R."/>
            <person name="Culley D.E."/>
            <person name="Daum C."/>
            <person name="Ezra D."/>
            <person name="Gonzalez J.B."/>
            <person name="Henrissat B."/>
            <person name="Kuo A."/>
            <person name="Liang C."/>
            <person name="Lipzen A."/>
            <person name="Lutzoni F."/>
            <person name="Magnuson J."/>
            <person name="Mondo S."/>
            <person name="Nolan M."/>
            <person name="Ohm R."/>
            <person name="Pangilinan J."/>
            <person name="Park H.-J.H."/>
            <person name="Ramirez L."/>
            <person name="Alfaro M."/>
            <person name="Sun H."/>
            <person name="Tritt A."/>
            <person name="Yoshinaga Y."/>
            <person name="Zwiers L.-H.L."/>
            <person name="Turgeon B.G."/>
            <person name="Goodwin S.B."/>
            <person name="Spatafora J.W."/>
            <person name="Crous P.W."/>
            <person name="Grigoriev I.V."/>
        </authorList>
    </citation>
    <scope>NUCLEOTIDE SEQUENCE [LARGE SCALE GENOMIC DNA]</scope>
    <source>
        <strain evidence="2 3">CBS 611.86</strain>
    </source>
</reference>
<name>A0A7C8M6B7_9PLEO</name>
<gene>
    <name evidence="2" type="ORF">BDV95DRAFT_118212</name>
</gene>
<evidence type="ECO:0000256" key="1">
    <source>
        <dbReference type="SAM" id="MobiDB-lite"/>
    </source>
</evidence>
<protein>
    <submittedName>
        <fullName evidence="2">Uncharacterized protein</fullName>
    </submittedName>
</protein>
<feature type="region of interest" description="Disordered" evidence="1">
    <location>
        <begin position="1"/>
        <end position="42"/>
    </location>
</feature>
<feature type="compositionally biased region" description="Low complexity" evidence="1">
    <location>
        <begin position="13"/>
        <end position="38"/>
    </location>
</feature>
<dbReference type="Proteomes" id="UP000481861">
    <property type="component" value="Unassembled WGS sequence"/>
</dbReference>
<accession>A0A7C8M6B7</accession>
<proteinExistence type="predicted"/>
<feature type="compositionally biased region" description="Low complexity" evidence="1">
    <location>
        <begin position="348"/>
        <end position="360"/>
    </location>
</feature>
<dbReference type="AlphaFoldDB" id="A0A7C8M6B7"/>
<feature type="compositionally biased region" description="Polar residues" evidence="1">
    <location>
        <begin position="524"/>
        <end position="546"/>
    </location>
</feature>
<evidence type="ECO:0000313" key="2">
    <source>
        <dbReference type="EMBL" id="KAF2868635.1"/>
    </source>
</evidence>
<comment type="caution">
    <text evidence="2">The sequence shown here is derived from an EMBL/GenBank/DDBJ whole genome shotgun (WGS) entry which is preliminary data.</text>
</comment>
<keyword evidence="3" id="KW-1185">Reference proteome</keyword>